<dbReference type="Proteomes" id="UP000030686">
    <property type="component" value="Unassembled WGS sequence"/>
</dbReference>
<name>W6QQ05_PENRF</name>
<dbReference type="InterPro" id="IPR004045">
    <property type="entry name" value="Glutathione_S-Trfase_N"/>
</dbReference>
<dbReference type="AlphaFoldDB" id="W6QQ05"/>
<dbReference type="OMA" id="PRIGFRI"/>
<dbReference type="PROSITE" id="PS50405">
    <property type="entry name" value="GST_CTER"/>
    <property type="match status" value="1"/>
</dbReference>
<dbReference type="SUPFAM" id="SSF52833">
    <property type="entry name" value="Thioredoxin-like"/>
    <property type="match status" value="1"/>
</dbReference>
<dbReference type="Gene3D" id="3.40.30.110">
    <property type="match status" value="2"/>
</dbReference>
<dbReference type="OrthoDB" id="202840at2759"/>
<dbReference type="PROSITE" id="PS50404">
    <property type="entry name" value="GST_NTER"/>
    <property type="match status" value="1"/>
</dbReference>
<reference evidence="3" key="1">
    <citation type="journal article" date="2014" name="Nat. Commun.">
        <title>Multiple recent horizontal transfers of a large genomic region in cheese making fungi.</title>
        <authorList>
            <person name="Cheeseman K."/>
            <person name="Ropars J."/>
            <person name="Renault P."/>
            <person name="Dupont J."/>
            <person name="Gouzy J."/>
            <person name="Branca A."/>
            <person name="Abraham A.L."/>
            <person name="Ceppi M."/>
            <person name="Conseiller E."/>
            <person name="Debuchy R."/>
            <person name="Malagnac F."/>
            <person name="Goarin A."/>
            <person name="Silar P."/>
            <person name="Lacoste S."/>
            <person name="Sallet E."/>
            <person name="Bensimon A."/>
            <person name="Giraud T."/>
            <person name="Brygoo Y."/>
        </authorList>
    </citation>
    <scope>NUCLEOTIDE SEQUENCE [LARGE SCALE GENOMIC DNA]</scope>
    <source>
        <strain evidence="3">FM164</strain>
    </source>
</reference>
<feature type="domain" description="GST C-terminal" evidence="2">
    <location>
        <begin position="91"/>
        <end position="237"/>
    </location>
</feature>
<dbReference type="InterPro" id="IPR010987">
    <property type="entry name" value="Glutathione-S-Trfase_C-like"/>
</dbReference>
<accession>W6QQ05</accession>
<dbReference type="Pfam" id="PF13417">
    <property type="entry name" value="GST_N_3"/>
    <property type="match status" value="1"/>
</dbReference>
<evidence type="ECO:0000259" key="2">
    <source>
        <dbReference type="PROSITE" id="PS50405"/>
    </source>
</evidence>
<sequence length="309" mass="34340">MSTITLHSFAASPFGEKVRLILGLKGLVWQSVDAELILPKPGLTALTGGYRKTPVLQIGADIYCDSRLIAEELETRYPIPTIFPGNSKGLCLALSSWSDRDLHIASSGLVIGVNKSKFPPDLMADREKFFEGFMDLHRLEEDVPHLKTQLRAHASLIEEQLSDSRSFWLGEAPSLADFHAYVDIWTARVYLDFAQELFKNFHKMSLWEERVRKIGHGSNRVIDIAEAHESARCSTPLPGHGVDSEDALGLSRGDDVIVTPDDYGQGHTTGRLVTLTTREVALVRDDPLVGQVVVHFPRIGFRISRSSKP</sequence>
<feature type="domain" description="GST N-terminal" evidence="1">
    <location>
        <begin position="2"/>
        <end position="81"/>
    </location>
</feature>
<proteinExistence type="predicted"/>
<evidence type="ECO:0000259" key="1">
    <source>
        <dbReference type="PROSITE" id="PS50404"/>
    </source>
</evidence>
<protein>
    <submittedName>
        <fullName evidence="3">S-crystallin</fullName>
    </submittedName>
</protein>
<dbReference type="InterPro" id="IPR036282">
    <property type="entry name" value="Glutathione-S-Trfase_C_sf"/>
</dbReference>
<evidence type="ECO:0000313" key="3">
    <source>
        <dbReference type="EMBL" id="CDM31642.1"/>
    </source>
</evidence>
<gene>
    <name evidence="3" type="ORF">PROQFM164_S02g001793</name>
</gene>
<dbReference type="STRING" id="1365484.W6QQ05"/>
<dbReference type="InterPro" id="IPR036249">
    <property type="entry name" value="Thioredoxin-like_sf"/>
</dbReference>
<keyword evidence="4" id="KW-1185">Reference proteome</keyword>
<evidence type="ECO:0000313" key="4">
    <source>
        <dbReference type="Proteomes" id="UP000030686"/>
    </source>
</evidence>
<dbReference type="EMBL" id="HG792016">
    <property type="protein sequence ID" value="CDM31642.1"/>
    <property type="molecule type" value="Genomic_DNA"/>
</dbReference>
<organism evidence="3 4">
    <name type="scientific">Penicillium roqueforti (strain FM164)</name>
    <dbReference type="NCBI Taxonomy" id="1365484"/>
    <lineage>
        <taxon>Eukaryota</taxon>
        <taxon>Fungi</taxon>
        <taxon>Dikarya</taxon>
        <taxon>Ascomycota</taxon>
        <taxon>Pezizomycotina</taxon>
        <taxon>Eurotiomycetes</taxon>
        <taxon>Eurotiomycetidae</taxon>
        <taxon>Eurotiales</taxon>
        <taxon>Aspergillaceae</taxon>
        <taxon>Penicillium</taxon>
    </lineage>
</organism>
<dbReference type="SUPFAM" id="SSF47616">
    <property type="entry name" value="GST C-terminal domain-like"/>
    <property type="match status" value="1"/>
</dbReference>
<dbReference type="CDD" id="cd00570">
    <property type="entry name" value="GST_N_family"/>
    <property type="match status" value="1"/>
</dbReference>